<dbReference type="Proteomes" id="UP001446871">
    <property type="component" value="Unassembled WGS sequence"/>
</dbReference>
<sequence length="320" mass="36844">MEDSQVDAEFLAANGFVYFAIGGSRTYKYEKYLGTKSNHDFFAIFDDTSGIRTIAMDKINEFYAKSIRSPADVPEPERHQVGRHDDQLGPEQHRHEQPGRRAQAIRRRRRLGGLQLPCVRPDRDRHRDRHHDRRRHAPSDADGPRHRLHRRRDRVRDRDAEHGDADGDEDRARHDHDRDGTHPSRDARERHHDRCDAGLDRAPARDGARRQRSLLPPRVFADVPDIPLTTEDIFDFCAGKCVDDPGCNSIWIAYNRPVTREGLWCITGENMLQSPLQCQYAPIGQKVATALFTTNGEAAHRRLYCGWFCGRGWRACSDVQ</sequence>
<evidence type="ECO:0008006" key="4">
    <source>
        <dbReference type="Google" id="ProtNLM"/>
    </source>
</evidence>
<keyword evidence="3" id="KW-1185">Reference proteome</keyword>
<protein>
    <recommendedName>
        <fullName evidence="4">Apple domain-containing protein</fullName>
    </recommendedName>
</protein>
<gene>
    <name evidence="2" type="ORF">PG996_010772</name>
</gene>
<feature type="compositionally biased region" description="Basic residues" evidence="1">
    <location>
        <begin position="126"/>
        <end position="136"/>
    </location>
</feature>
<comment type="caution">
    <text evidence="2">The sequence shown here is derived from an EMBL/GenBank/DDBJ whole genome shotgun (WGS) entry which is preliminary data.</text>
</comment>
<evidence type="ECO:0000256" key="1">
    <source>
        <dbReference type="SAM" id="MobiDB-lite"/>
    </source>
</evidence>
<name>A0ABR1UPJ7_9PEZI</name>
<proteinExistence type="predicted"/>
<organism evidence="2 3">
    <name type="scientific">Apiospora saccharicola</name>
    <dbReference type="NCBI Taxonomy" id="335842"/>
    <lineage>
        <taxon>Eukaryota</taxon>
        <taxon>Fungi</taxon>
        <taxon>Dikarya</taxon>
        <taxon>Ascomycota</taxon>
        <taxon>Pezizomycotina</taxon>
        <taxon>Sordariomycetes</taxon>
        <taxon>Xylariomycetidae</taxon>
        <taxon>Amphisphaeriales</taxon>
        <taxon>Apiosporaceae</taxon>
        <taxon>Apiospora</taxon>
    </lineage>
</organism>
<accession>A0ABR1UPJ7</accession>
<feature type="compositionally biased region" description="Basic and acidic residues" evidence="1">
    <location>
        <begin position="75"/>
        <end position="99"/>
    </location>
</feature>
<evidence type="ECO:0000313" key="2">
    <source>
        <dbReference type="EMBL" id="KAK8060842.1"/>
    </source>
</evidence>
<evidence type="ECO:0000313" key="3">
    <source>
        <dbReference type="Proteomes" id="UP001446871"/>
    </source>
</evidence>
<dbReference type="EMBL" id="JAQQWM010000006">
    <property type="protein sequence ID" value="KAK8060842.1"/>
    <property type="molecule type" value="Genomic_DNA"/>
</dbReference>
<feature type="region of interest" description="Disordered" evidence="1">
    <location>
        <begin position="67"/>
        <end position="211"/>
    </location>
</feature>
<reference evidence="2 3" key="1">
    <citation type="submission" date="2023-01" db="EMBL/GenBank/DDBJ databases">
        <title>Analysis of 21 Apiospora genomes using comparative genomics revels a genus with tremendous synthesis potential of carbohydrate active enzymes and secondary metabolites.</title>
        <authorList>
            <person name="Sorensen T."/>
        </authorList>
    </citation>
    <scope>NUCLEOTIDE SEQUENCE [LARGE SCALE GENOMIC DNA]</scope>
    <source>
        <strain evidence="2 3">CBS 83171</strain>
    </source>
</reference>
<feature type="compositionally biased region" description="Basic and acidic residues" evidence="1">
    <location>
        <begin position="154"/>
        <end position="209"/>
    </location>
</feature>